<evidence type="ECO:0000256" key="1">
    <source>
        <dbReference type="SAM" id="MobiDB-lite"/>
    </source>
</evidence>
<accession>A0AAE1U3Q9</accession>
<keyword evidence="3" id="KW-1185">Reference proteome</keyword>
<comment type="caution">
    <text evidence="2">The sequence shown here is derived from an EMBL/GenBank/DDBJ whole genome shotgun (WGS) entry which is preliminary data.</text>
</comment>
<organism evidence="2 3">
    <name type="scientific">Petrolisthes manimaculis</name>
    <dbReference type="NCBI Taxonomy" id="1843537"/>
    <lineage>
        <taxon>Eukaryota</taxon>
        <taxon>Metazoa</taxon>
        <taxon>Ecdysozoa</taxon>
        <taxon>Arthropoda</taxon>
        <taxon>Crustacea</taxon>
        <taxon>Multicrustacea</taxon>
        <taxon>Malacostraca</taxon>
        <taxon>Eumalacostraca</taxon>
        <taxon>Eucarida</taxon>
        <taxon>Decapoda</taxon>
        <taxon>Pleocyemata</taxon>
        <taxon>Anomura</taxon>
        <taxon>Galatheoidea</taxon>
        <taxon>Porcellanidae</taxon>
        <taxon>Petrolisthes</taxon>
    </lineage>
</organism>
<feature type="region of interest" description="Disordered" evidence="1">
    <location>
        <begin position="1"/>
        <end position="66"/>
    </location>
</feature>
<dbReference type="AlphaFoldDB" id="A0AAE1U3Q9"/>
<evidence type="ECO:0000313" key="3">
    <source>
        <dbReference type="Proteomes" id="UP001292094"/>
    </source>
</evidence>
<gene>
    <name evidence="2" type="ORF">Pmani_019706</name>
</gene>
<dbReference type="Proteomes" id="UP001292094">
    <property type="component" value="Unassembled WGS sequence"/>
</dbReference>
<evidence type="ECO:0000313" key="2">
    <source>
        <dbReference type="EMBL" id="KAK4308597.1"/>
    </source>
</evidence>
<reference evidence="2" key="1">
    <citation type="submission" date="2023-11" db="EMBL/GenBank/DDBJ databases">
        <title>Genome assemblies of two species of porcelain crab, Petrolisthes cinctipes and Petrolisthes manimaculis (Anomura: Porcellanidae).</title>
        <authorList>
            <person name="Angst P."/>
        </authorList>
    </citation>
    <scope>NUCLEOTIDE SEQUENCE</scope>
    <source>
        <strain evidence="2">PB745_02</strain>
        <tissue evidence="2">Gill</tissue>
    </source>
</reference>
<sequence>MAQKTTSGAAPRVGQGLAGSATTHRCHDRQRNSGEAFSDGGKTTRDVLAPTLHGPVKPQLAPSQVGQGRLQLVPSLLVWPRGCKSSGQHVNVGILNSSTVNLPSTSLSSTLGPPSTTTPRVGPLKKDPEGYPRLPQRPSLPQAIRAPSAR</sequence>
<feature type="compositionally biased region" description="Low complexity" evidence="1">
    <location>
        <begin position="99"/>
        <end position="119"/>
    </location>
</feature>
<protein>
    <submittedName>
        <fullName evidence="2">Uncharacterized protein</fullName>
    </submittedName>
</protein>
<name>A0AAE1U3Q9_9EUCA</name>
<feature type="region of interest" description="Disordered" evidence="1">
    <location>
        <begin position="99"/>
        <end position="150"/>
    </location>
</feature>
<proteinExistence type="predicted"/>
<dbReference type="EMBL" id="JAWZYT010001868">
    <property type="protein sequence ID" value="KAK4308597.1"/>
    <property type="molecule type" value="Genomic_DNA"/>
</dbReference>